<evidence type="ECO:0000313" key="2">
    <source>
        <dbReference type="EMBL" id="VEL21942.1"/>
    </source>
</evidence>
<feature type="region of interest" description="Disordered" evidence="1">
    <location>
        <begin position="39"/>
        <end position="59"/>
    </location>
</feature>
<evidence type="ECO:0000313" key="3">
    <source>
        <dbReference type="Proteomes" id="UP000784294"/>
    </source>
</evidence>
<dbReference type="EMBL" id="CAAALY010053895">
    <property type="protein sequence ID" value="VEL21942.1"/>
    <property type="molecule type" value="Genomic_DNA"/>
</dbReference>
<dbReference type="Proteomes" id="UP000784294">
    <property type="component" value="Unassembled WGS sequence"/>
</dbReference>
<gene>
    <name evidence="2" type="ORF">PXEA_LOCUS15382</name>
</gene>
<keyword evidence="3" id="KW-1185">Reference proteome</keyword>
<organism evidence="2 3">
    <name type="scientific">Protopolystoma xenopodis</name>
    <dbReference type="NCBI Taxonomy" id="117903"/>
    <lineage>
        <taxon>Eukaryota</taxon>
        <taxon>Metazoa</taxon>
        <taxon>Spiralia</taxon>
        <taxon>Lophotrochozoa</taxon>
        <taxon>Platyhelminthes</taxon>
        <taxon>Monogenea</taxon>
        <taxon>Polyopisthocotylea</taxon>
        <taxon>Polystomatidea</taxon>
        <taxon>Polystomatidae</taxon>
        <taxon>Protopolystoma</taxon>
    </lineage>
</organism>
<evidence type="ECO:0000256" key="1">
    <source>
        <dbReference type="SAM" id="MobiDB-lite"/>
    </source>
</evidence>
<proteinExistence type="predicted"/>
<reference evidence="2" key="1">
    <citation type="submission" date="2018-11" db="EMBL/GenBank/DDBJ databases">
        <authorList>
            <consortium name="Pathogen Informatics"/>
        </authorList>
    </citation>
    <scope>NUCLEOTIDE SEQUENCE</scope>
</reference>
<comment type="caution">
    <text evidence="2">The sequence shown here is derived from an EMBL/GenBank/DDBJ whole genome shotgun (WGS) entry which is preliminary data.</text>
</comment>
<name>A0A448WWL3_9PLAT</name>
<protein>
    <submittedName>
        <fullName evidence="2">Uncharacterized protein</fullName>
    </submittedName>
</protein>
<feature type="compositionally biased region" description="Polar residues" evidence="1">
    <location>
        <begin position="39"/>
        <end position="48"/>
    </location>
</feature>
<dbReference type="AlphaFoldDB" id="A0A448WWL3"/>
<sequence length="176" mass="18978">MVLMVGLGLHYRVRQQAGQLRRQLMQVCECMSPSSATAGEEAMQTNLGTEPEDEAGSESQVLTKLDRLATTRNEVKPSLNVSENTASSYLFHLFSFIPSVFSDAFRSAALQPPALESSTLSSRLTSGPPGGIIKDILAATPISNGNRFSSLISLHDVATQTLETVTMAMTERKVNS</sequence>
<accession>A0A448WWL3</accession>